<dbReference type="CDD" id="cd01651">
    <property type="entry name" value="RT_G2_intron"/>
    <property type="match status" value="1"/>
</dbReference>
<dbReference type="Proteomes" id="UP000033099">
    <property type="component" value="Chromosome"/>
</dbReference>
<keyword evidence="3" id="KW-0808">Transferase</keyword>
<name>A0AAU8TCP4_9PSED</name>
<dbReference type="InterPro" id="IPR043502">
    <property type="entry name" value="DNA/RNA_pol_sf"/>
</dbReference>
<sequence length="177" mass="20594">MKAKTEPDFRFYSLWDKVYRIDVLVIAYQRCRANRGSHGVDGQRFEDIENTGPMEWLAQLREELKSGGYRPQPLRRVWIPKKNGKLRSLGIPCIRDRVVQMAVNLTLQAIFEADMQPAQYGFRPRRDAKEAVRQVHHYTARVGLRDVVDTDLRDYFNTIPHGPLMKCLARRISGNPP</sequence>
<proteinExistence type="inferred from homology"/>
<dbReference type="KEGG" id="pfb:VO64_0037"/>
<dbReference type="RefSeq" id="WP_199525519.1">
    <property type="nucleotide sequence ID" value="NZ_CP011117.2"/>
</dbReference>
<dbReference type="InterPro" id="IPR051083">
    <property type="entry name" value="GrpII_Intron_Splice-Mob/Def"/>
</dbReference>
<evidence type="ECO:0000256" key="1">
    <source>
        <dbReference type="ARBA" id="ARBA00034120"/>
    </source>
</evidence>
<reference evidence="3 4" key="1">
    <citation type="journal article" date="2015" name="Genome Announc.">
        <title>Complete Genome Sequence of Biocontrol Strain Pseudomonas fluorescens LBUM223.</title>
        <authorList>
            <person name="Roquigny R."/>
            <person name="Arseneault T."/>
            <person name="Gadkar V.J."/>
            <person name="Novinscak A."/>
            <person name="Joly D.L."/>
            <person name="Filion M."/>
        </authorList>
    </citation>
    <scope>NUCLEOTIDE SEQUENCE [LARGE SCALE GENOMIC DNA]</scope>
    <source>
        <strain evidence="3 4">LBUM223</strain>
    </source>
</reference>
<organism evidence="3 4">
    <name type="scientific">Pseudomonas synxantha</name>
    <dbReference type="NCBI Taxonomy" id="47883"/>
    <lineage>
        <taxon>Bacteria</taxon>
        <taxon>Pseudomonadati</taxon>
        <taxon>Pseudomonadota</taxon>
        <taxon>Gammaproteobacteria</taxon>
        <taxon>Pseudomonadales</taxon>
        <taxon>Pseudomonadaceae</taxon>
        <taxon>Pseudomonas</taxon>
    </lineage>
</organism>
<comment type="similarity">
    <text evidence="1">Belongs to the bacterial reverse transcriptase family.</text>
</comment>
<dbReference type="GO" id="GO:0003964">
    <property type="term" value="F:RNA-directed DNA polymerase activity"/>
    <property type="evidence" value="ECO:0007669"/>
    <property type="project" value="UniProtKB-KW"/>
</dbReference>
<dbReference type="AlphaFoldDB" id="A0AAU8TCP4"/>
<evidence type="ECO:0000313" key="3">
    <source>
        <dbReference type="EMBL" id="AKA80583.1"/>
    </source>
</evidence>
<dbReference type="EC" id="2.7.7.49" evidence="3"/>
<accession>A0AAU8TCP4</accession>
<evidence type="ECO:0000313" key="4">
    <source>
        <dbReference type="Proteomes" id="UP000033099"/>
    </source>
</evidence>
<feature type="domain" description="Reverse transcriptase" evidence="2">
    <location>
        <begin position="79"/>
        <end position="170"/>
    </location>
</feature>
<keyword evidence="3" id="KW-0548">Nucleotidyltransferase</keyword>
<protein>
    <submittedName>
        <fullName evidence="3">Retron-type RNA-directed DNA polymerase</fullName>
        <ecNumber evidence="3">2.7.7.49</ecNumber>
    </submittedName>
</protein>
<dbReference type="EMBL" id="CP011117">
    <property type="protein sequence ID" value="AKA80583.1"/>
    <property type="molecule type" value="Genomic_DNA"/>
</dbReference>
<dbReference type="Pfam" id="PF00078">
    <property type="entry name" value="RVT_1"/>
    <property type="match status" value="1"/>
</dbReference>
<dbReference type="PANTHER" id="PTHR34047:SF8">
    <property type="entry name" value="PROTEIN YKFC"/>
    <property type="match status" value="1"/>
</dbReference>
<evidence type="ECO:0000259" key="2">
    <source>
        <dbReference type="Pfam" id="PF00078"/>
    </source>
</evidence>
<gene>
    <name evidence="3" type="ORF">VO64_0037</name>
</gene>
<dbReference type="InterPro" id="IPR000477">
    <property type="entry name" value="RT_dom"/>
</dbReference>
<dbReference type="PANTHER" id="PTHR34047">
    <property type="entry name" value="NUCLEAR INTRON MATURASE 1, MITOCHONDRIAL-RELATED"/>
    <property type="match status" value="1"/>
</dbReference>
<dbReference type="SUPFAM" id="SSF56672">
    <property type="entry name" value="DNA/RNA polymerases"/>
    <property type="match status" value="1"/>
</dbReference>
<keyword evidence="3" id="KW-0695">RNA-directed DNA polymerase</keyword>